<protein>
    <recommendedName>
        <fullName evidence="2">Integrase catalytic domain-containing protein</fullName>
    </recommendedName>
</protein>
<evidence type="ECO:0000256" key="1">
    <source>
        <dbReference type="SAM" id="MobiDB-lite"/>
    </source>
</evidence>
<dbReference type="InterPro" id="IPR001584">
    <property type="entry name" value="Integrase_cat-core"/>
</dbReference>
<dbReference type="GO" id="GO:0015074">
    <property type="term" value="P:DNA integration"/>
    <property type="evidence" value="ECO:0007669"/>
    <property type="project" value="InterPro"/>
</dbReference>
<organism evidence="3 4">
    <name type="scientific">Saccharothrix syringae</name>
    <name type="common">Nocardiopsis syringae</name>
    <dbReference type="NCBI Taxonomy" id="103733"/>
    <lineage>
        <taxon>Bacteria</taxon>
        <taxon>Bacillati</taxon>
        <taxon>Actinomycetota</taxon>
        <taxon>Actinomycetes</taxon>
        <taxon>Pseudonocardiales</taxon>
        <taxon>Pseudonocardiaceae</taxon>
        <taxon>Saccharothrix</taxon>
    </lineage>
</organism>
<dbReference type="InterPro" id="IPR050900">
    <property type="entry name" value="Transposase_IS3/IS150/IS904"/>
</dbReference>
<dbReference type="PANTHER" id="PTHR46889:SF5">
    <property type="entry name" value="INTEGRASE PROTEIN"/>
    <property type="match status" value="1"/>
</dbReference>
<dbReference type="SUPFAM" id="SSF53098">
    <property type="entry name" value="Ribonuclease H-like"/>
    <property type="match status" value="1"/>
</dbReference>
<keyword evidence="4" id="KW-1185">Reference proteome</keyword>
<dbReference type="Pfam" id="PF00665">
    <property type="entry name" value="rve"/>
    <property type="match status" value="1"/>
</dbReference>
<dbReference type="OrthoDB" id="3254719at2"/>
<sequence length="200" mass="21774">MIAAEGRSIQLACRVLGVSESGFYDWRGRAPSPQAVRQVWLVDLIRQIHVESFQVCGAPRGMPSPPSAAGSPSGTTPSRFSCAATPIKGLPNRRRPRPKHDTPTSADLVDRDFARAAPNQLRVTDITEHPTREGKVYRAVVLDVHSRRVVGWSIDSSQTAALATNALGMAISNRSPLSDTVIHSDHGVQFPSWSFTRRGL</sequence>
<dbReference type="AlphaFoldDB" id="A0A5Q0GVU2"/>
<feature type="region of interest" description="Disordered" evidence="1">
    <location>
        <begin position="59"/>
        <end position="106"/>
    </location>
</feature>
<dbReference type="Proteomes" id="UP000325787">
    <property type="component" value="Chromosome"/>
</dbReference>
<dbReference type="Gene3D" id="3.30.420.10">
    <property type="entry name" value="Ribonuclease H-like superfamily/Ribonuclease H"/>
    <property type="match status" value="1"/>
</dbReference>
<accession>A0A5Q0GVU2</accession>
<evidence type="ECO:0000313" key="3">
    <source>
        <dbReference type="EMBL" id="QFZ17755.1"/>
    </source>
</evidence>
<dbReference type="InterPro" id="IPR036397">
    <property type="entry name" value="RNaseH_sf"/>
</dbReference>
<dbReference type="InterPro" id="IPR012337">
    <property type="entry name" value="RNaseH-like_sf"/>
</dbReference>
<proteinExistence type="predicted"/>
<gene>
    <name evidence="3" type="ORF">EKG83_09920</name>
</gene>
<feature type="compositionally biased region" description="Low complexity" evidence="1">
    <location>
        <begin position="67"/>
        <end position="78"/>
    </location>
</feature>
<dbReference type="GO" id="GO:0003676">
    <property type="term" value="F:nucleic acid binding"/>
    <property type="evidence" value="ECO:0007669"/>
    <property type="project" value="InterPro"/>
</dbReference>
<dbReference type="RefSeq" id="WP_051766914.1">
    <property type="nucleotide sequence ID" value="NZ_CP034550.1"/>
</dbReference>
<dbReference type="PROSITE" id="PS50994">
    <property type="entry name" value="INTEGRASE"/>
    <property type="match status" value="1"/>
</dbReference>
<dbReference type="EMBL" id="CP034550">
    <property type="protein sequence ID" value="QFZ17755.1"/>
    <property type="molecule type" value="Genomic_DNA"/>
</dbReference>
<feature type="domain" description="Integrase catalytic" evidence="2">
    <location>
        <begin position="114"/>
        <end position="200"/>
    </location>
</feature>
<reference evidence="4" key="1">
    <citation type="journal article" date="2021" name="Curr. Microbiol.">
        <title>Complete genome of nocamycin-producing strain Saccharothrix syringae NRRL B-16468 reveals the biosynthetic potential for secondary metabolites.</title>
        <authorList>
            <person name="Mo X."/>
            <person name="Yang S."/>
        </authorList>
    </citation>
    <scope>NUCLEOTIDE SEQUENCE [LARGE SCALE GENOMIC DNA]</scope>
    <source>
        <strain evidence="4">ATCC 51364 / DSM 43886 / JCM 6844 / KCTC 9398 / NBRC 14523 / NRRL B-16468 / INA 2240</strain>
    </source>
</reference>
<dbReference type="KEGG" id="ssyi:EKG83_09920"/>
<evidence type="ECO:0000313" key="4">
    <source>
        <dbReference type="Proteomes" id="UP000325787"/>
    </source>
</evidence>
<dbReference type="PANTHER" id="PTHR46889">
    <property type="entry name" value="TRANSPOSASE INSF FOR INSERTION SEQUENCE IS3B-RELATED"/>
    <property type="match status" value="1"/>
</dbReference>
<name>A0A5Q0GVU2_SACSY</name>
<evidence type="ECO:0000259" key="2">
    <source>
        <dbReference type="PROSITE" id="PS50994"/>
    </source>
</evidence>